<evidence type="ECO:0000313" key="2">
    <source>
        <dbReference type="Proteomes" id="UP000242146"/>
    </source>
</evidence>
<dbReference type="InterPro" id="IPR035992">
    <property type="entry name" value="Ricin_B-like_lectins"/>
</dbReference>
<dbReference type="SUPFAM" id="SSF50370">
    <property type="entry name" value="Ricin B-like lectins"/>
    <property type="match status" value="1"/>
</dbReference>
<comment type="caution">
    <text evidence="1">The sequence shown here is derived from an EMBL/GenBank/DDBJ whole genome shotgun (WGS) entry which is preliminary data.</text>
</comment>
<dbReference type="STRING" id="101127.A0A1X2GS94"/>
<dbReference type="Gene3D" id="2.80.10.50">
    <property type="match status" value="1"/>
</dbReference>
<dbReference type="EMBL" id="MCGT01000004">
    <property type="protein sequence ID" value="ORX60424.1"/>
    <property type="molecule type" value="Genomic_DNA"/>
</dbReference>
<evidence type="ECO:0000313" key="1">
    <source>
        <dbReference type="EMBL" id="ORX60424.1"/>
    </source>
</evidence>
<reference evidence="1 2" key="1">
    <citation type="submission" date="2016-07" db="EMBL/GenBank/DDBJ databases">
        <title>Pervasive Adenine N6-methylation of Active Genes in Fungi.</title>
        <authorList>
            <consortium name="DOE Joint Genome Institute"/>
            <person name="Mondo S.J."/>
            <person name="Dannebaum R.O."/>
            <person name="Kuo R.C."/>
            <person name="Labutti K."/>
            <person name="Haridas S."/>
            <person name="Kuo A."/>
            <person name="Salamov A."/>
            <person name="Ahrendt S.R."/>
            <person name="Lipzen A."/>
            <person name="Sullivan W."/>
            <person name="Andreopoulos W.B."/>
            <person name="Clum A."/>
            <person name="Lindquist E."/>
            <person name="Daum C."/>
            <person name="Ramamoorthy G.K."/>
            <person name="Gryganskyi A."/>
            <person name="Culley D."/>
            <person name="Magnuson J.K."/>
            <person name="James T.Y."/>
            <person name="O'Malley M.A."/>
            <person name="Stajich J.E."/>
            <person name="Spatafora J.W."/>
            <person name="Visel A."/>
            <person name="Grigoriev I.V."/>
        </authorList>
    </citation>
    <scope>NUCLEOTIDE SEQUENCE [LARGE SCALE GENOMIC DNA]</scope>
    <source>
        <strain evidence="1 2">NRRL 3301</strain>
    </source>
</reference>
<protein>
    <submittedName>
        <fullName evidence="1">Uncharacterized protein</fullName>
    </submittedName>
</protein>
<gene>
    <name evidence="1" type="ORF">DM01DRAFT_1342906</name>
</gene>
<name>A0A1X2GS94_9FUNG</name>
<sequence>MANDTTVDYFPDGFFFMRSKQKPMAIDVRDGGMLKLVDSINQLWMHEDGFLINKKSGLVIDIRGGDIKKDKPIIQYARKPGLAHNQRWVYQDGYIASKTAPHLVLDIRGGDFKETNALFLNIKDPQSVTQQWLIQPFENEKSKDELALLRPAPDQRNSTFPRPEELCESYRRVYEEKEQDLTPNQIAGALAFKALKCYIEDQQKNSQPIVHPDARRTIQQQIKRLAKDANIQDDHTLYAAEQGAFGYFAREYES</sequence>
<dbReference type="Proteomes" id="UP000242146">
    <property type="component" value="Unassembled WGS sequence"/>
</dbReference>
<keyword evidence="2" id="KW-1185">Reference proteome</keyword>
<proteinExistence type="predicted"/>
<dbReference type="OrthoDB" id="9895617at2759"/>
<dbReference type="AlphaFoldDB" id="A0A1X2GS94"/>
<dbReference type="PROSITE" id="PS50231">
    <property type="entry name" value="RICIN_B_LECTIN"/>
    <property type="match status" value="1"/>
</dbReference>
<accession>A0A1X2GS94</accession>
<organism evidence="1 2">
    <name type="scientific">Hesseltinella vesiculosa</name>
    <dbReference type="NCBI Taxonomy" id="101127"/>
    <lineage>
        <taxon>Eukaryota</taxon>
        <taxon>Fungi</taxon>
        <taxon>Fungi incertae sedis</taxon>
        <taxon>Mucoromycota</taxon>
        <taxon>Mucoromycotina</taxon>
        <taxon>Mucoromycetes</taxon>
        <taxon>Mucorales</taxon>
        <taxon>Cunninghamellaceae</taxon>
        <taxon>Hesseltinella</taxon>
    </lineage>
</organism>